<dbReference type="Proteomes" id="UP000636709">
    <property type="component" value="Unassembled WGS sequence"/>
</dbReference>
<gene>
    <name evidence="2" type="ORF">HU200_004047</name>
</gene>
<feature type="region of interest" description="Disordered" evidence="1">
    <location>
        <begin position="403"/>
        <end position="471"/>
    </location>
</feature>
<sequence length="471" mass="51682">MTAEQCARMAKAKTAARAAIVDLLTGPLFIKAYLIRYPNPPLLGYFSSRSPKFVPLCPLSPCRPPAFGTATWHLLDCRNARVLVHRTDAQLSSEEPYRLVVWNPVTGDQELLPLPPRDYQFFAGAILCGSPDCNHVSCASLLVVFVGCDEDEDDKDQNVVWESSYSSATGEWSSLVELQRPRGDYRTYQVEMVPPLLINGALYFTFDSDEENEEDFLKYHLEERKLSLINRVPVDYYGGGAGVVITSAEGGLGVVTTEDSDLNLWSWRENTNEPPQWILSEQIRLVDTIIPFQPGSLSLRSSIDGTSIVFIDNGGSLFTLDIATLEAKEVGDSIGDSVIPLMSYVMPRGQGKPEYVSCKPNEGSDIHLAQAALEATKKGSESVKVDGQKLMLGTLSVEKQPKKFEAATPSEKAAMEVPMKDDKKPDIVGKRKASEAVTPGKNAKGRKIPADKSGKIPAIDTKSKEKPPQIL</sequence>
<protein>
    <submittedName>
        <fullName evidence="2">Uncharacterized protein</fullName>
    </submittedName>
</protein>
<dbReference type="PANTHER" id="PTHR32133:SF374">
    <property type="entry name" value="F-BOX DOMAIN-CONTAINING PROTEIN"/>
    <property type="match status" value="1"/>
</dbReference>
<keyword evidence="3" id="KW-1185">Reference proteome</keyword>
<accession>A0A835KVC8</accession>
<evidence type="ECO:0000313" key="3">
    <source>
        <dbReference type="Proteomes" id="UP000636709"/>
    </source>
</evidence>
<dbReference type="InterPro" id="IPR011043">
    <property type="entry name" value="Gal_Oxase/kelch_b-propeller"/>
</dbReference>
<organism evidence="2 3">
    <name type="scientific">Digitaria exilis</name>
    <dbReference type="NCBI Taxonomy" id="1010633"/>
    <lineage>
        <taxon>Eukaryota</taxon>
        <taxon>Viridiplantae</taxon>
        <taxon>Streptophyta</taxon>
        <taxon>Embryophyta</taxon>
        <taxon>Tracheophyta</taxon>
        <taxon>Spermatophyta</taxon>
        <taxon>Magnoliopsida</taxon>
        <taxon>Liliopsida</taxon>
        <taxon>Poales</taxon>
        <taxon>Poaceae</taxon>
        <taxon>PACMAD clade</taxon>
        <taxon>Panicoideae</taxon>
        <taxon>Panicodae</taxon>
        <taxon>Paniceae</taxon>
        <taxon>Anthephorinae</taxon>
        <taxon>Digitaria</taxon>
    </lineage>
</organism>
<dbReference type="PANTHER" id="PTHR32133">
    <property type="entry name" value="OS07G0120400 PROTEIN"/>
    <property type="match status" value="1"/>
</dbReference>
<reference evidence="2" key="1">
    <citation type="submission" date="2020-07" db="EMBL/GenBank/DDBJ databases">
        <title>Genome sequence and genetic diversity analysis of an under-domesticated orphan crop, white fonio (Digitaria exilis).</title>
        <authorList>
            <person name="Bennetzen J.L."/>
            <person name="Chen S."/>
            <person name="Ma X."/>
            <person name="Wang X."/>
            <person name="Yssel A.E.J."/>
            <person name="Chaluvadi S.R."/>
            <person name="Johnson M."/>
            <person name="Gangashetty P."/>
            <person name="Hamidou F."/>
            <person name="Sanogo M.D."/>
            <person name="Zwaenepoel A."/>
            <person name="Wallace J."/>
            <person name="Van De Peer Y."/>
            <person name="Van Deynze A."/>
        </authorList>
    </citation>
    <scope>NUCLEOTIDE SEQUENCE</scope>
    <source>
        <tissue evidence="2">Leaves</tissue>
    </source>
</reference>
<comment type="caution">
    <text evidence="2">The sequence shown here is derived from an EMBL/GenBank/DDBJ whole genome shotgun (WGS) entry which is preliminary data.</text>
</comment>
<dbReference type="EMBL" id="JACEFO010000268">
    <property type="protein sequence ID" value="KAF8775913.1"/>
    <property type="molecule type" value="Genomic_DNA"/>
</dbReference>
<dbReference type="AlphaFoldDB" id="A0A835KVC8"/>
<dbReference type="OrthoDB" id="2019803at2759"/>
<evidence type="ECO:0000313" key="2">
    <source>
        <dbReference type="EMBL" id="KAF8775913.1"/>
    </source>
</evidence>
<proteinExistence type="predicted"/>
<dbReference type="SUPFAM" id="SSF50965">
    <property type="entry name" value="Galactose oxidase, central domain"/>
    <property type="match status" value="1"/>
</dbReference>
<feature type="compositionally biased region" description="Basic and acidic residues" evidence="1">
    <location>
        <begin position="418"/>
        <end position="434"/>
    </location>
</feature>
<evidence type="ECO:0000256" key="1">
    <source>
        <dbReference type="SAM" id="MobiDB-lite"/>
    </source>
</evidence>
<feature type="compositionally biased region" description="Basic and acidic residues" evidence="1">
    <location>
        <begin position="461"/>
        <end position="471"/>
    </location>
</feature>
<name>A0A835KVC8_9POAL</name>